<evidence type="ECO:0000256" key="4">
    <source>
        <dbReference type="ARBA" id="ARBA00023004"/>
    </source>
</evidence>
<dbReference type="SUPFAM" id="SSF102114">
    <property type="entry name" value="Radical SAM enzymes"/>
    <property type="match status" value="1"/>
</dbReference>
<dbReference type="InterPro" id="IPR007197">
    <property type="entry name" value="rSAM"/>
</dbReference>
<dbReference type="PANTHER" id="PTHR43726:SF1">
    <property type="entry name" value="BIOTIN SYNTHASE"/>
    <property type="match status" value="1"/>
</dbReference>
<feature type="binding site" evidence="8">
    <location>
        <position position="233"/>
    </location>
    <ligand>
        <name>S-adenosyl-L-methionine</name>
        <dbReference type="ChEBI" id="CHEBI:59789"/>
    </ligand>
</feature>
<keyword evidence="2 7" id="KW-0949">S-adenosyl-L-methionine</keyword>
<comment type="cofactor">
    <cofactor evidence="6">
        <name>[2Fe-2S] cluster</name>
        <dbReference type="ChEBI" id="CHEBI:190135"/>
    </cofactor>
</comment>
<reference evidence="10 11" key="1">
    <citation type="submission" date="2018-08" db="EMBL/GenBank/DDBJ databases">
        <title>A genome reference for cultivated species of the human gut microbiota.</title>
        <authorList>
            <person name="Zou Y."/>
            <person name="Xue W."/>
            <person name="Luo G."/>
        </authorList>
    </citation>
    <scope>NUCLEOTIDE SEQUENCE [LARGE SCALE GENOMIC DNA]</scope>
    <source>
        <strain evidence="10 11">AM42-38</strain>
    </source>
</reference>
<dbReference type="Pfam" id="PF04055">
    <property type="entry name" value="Radical_SAM"/>
    <property type="match status" value="1"/>
</dbReference>
<dbReference type="Gene3D" id="3.20.20.70">
    <property type="entry name" value="Aldolase class I"/>
    <property type="match status" value="1"/>
</dbReference>
<dbReference type="GO" id="GO:0046872">
    <property type="term" value="F:metal ion binding"/>
    <property type="evidence" value="ECO:0007669"/>
    <property type="project" value="UniProtKB-KW"/>
</dbReference>
<feature type="binding site" evidence="7">
    <location>
        <position position="69"/>
    </location>
    <ligand>
        <name>[4Fe-4S] cluster</name>
        <dbReference type="ChEBI" id="CHEBI:49883"/>
        <note>4Fe-4S-S-AdoMet</note>
    </ligand>
</feature>
<dbReference type="GO" id="GO:0044272">
    <property type="term" value="P:sulfur compound biosynthetic process"/>
    <property type="evidence" value="ECO:0007669"/>
    <property type="project" value="UniProtKB-ARBA"/>
</dbReference>
<feature type="binding site" evidence="8">
    <location>
        <position position="162"/>
    </location>
    <ligand>
        <name>S-adenosyl-L-methionine</name>
        <dbReference type="ChEBI" id="CHEBI:59789"/>
    </ligand>
</feature>
<dbReference type="InterPro" id="IPR013785">
    <property type="entry name" value="Aldolase_TIM"/>
</dbReference>
<dbReference type="RefSeq" id="WP_118399762.1">
    <property type="nucleotide sequence ID" value="NZ_CABJGD010000001.1"/>
</dbReference>
<feature type="binding site" evidence="8">
    <location>
        <position position="182"/>
    </location>
    <ligand>
        <name>S-adenosyl-L-methionine</name>
        <dbReference type="ChEBI" id="CHEBI:59789"/>
    </ligand>
</feature>
<dbReference type="CDD" id="cd01335">
    <property type="entry name" value="Radical_SAM"/>
    <property type="match status" value="1"/>
</dbReference>
<dbReference type="SFLD" id="SFLDG01280">
    <property type="entry name" value="HydE/PylB-like"/>
    <property type="match status" value="1"/>
</dbReference>
<evidence type="ECO:0000256" key="8">
    <source>
        <dbReference type="PIRSR" id="PIRSR004762-2"/>
    </source>
</evidence>
<evidence type="ECO:0000256" key="2">
    <source>
        <dbReference type="ARBA" id="ARBA00022691"/>
    </source>
</evidence>
<dbReference type="SFLD" id="SFLDF00348">
    <property type="entry name" value="FeFe_hydrogenase_maturase_(Hyd"/>
    <property type="match status" value="1"/>
</dbReference>
<evidence type="ECO:0000259" key="9">
    <source>
        <dbReference type="PROSITE" id="PS51918"/>
    </source>
</evidence>
<dbReference type="AlphaFoldDB" id="A0A413T540"/>
<accession>A0A413T540</accession>
<dbReference type="EMBL" id="QSFT01000001">
    <property type="protein sequence ID" value="RHA78945.1"/>
    <property type="molecule type" value="Genomic_DNA"/>
</dbReference>
<dbReference type="InterPro" id="IPR006638">
    <property type="entry name" value="Elp3/MiaA/NifB-like_rSAM"/>
</dbReference>
<dbReference type="GO" id="GO:0042364">
    <property type="term" value="P:water-soluble vitamin biosynthetic process"/>
    <property type="evidence" value="ECO:0007669"/>
    <property type="project" value="UniProtKB-ARBA"/>
</dbReference>
<feature type="binding site" evidence="7">
    <location>
        <position position="66"/>
    </location>
    <ligand>
        <name>[4Fe-4S] cluster</name>
        <dbReference type="ChEBI" id="CHEBI:49883"/>
        <note>4Fe-4S-S-AdoMet</note>
    </ligand>
</feature>
<feature type="binding site" evidence="8">
    <location>
        <position position="137"/>
    </location>
    <ligand>
        <name>(3R)-3-methyl-D-ornithine</name>
        <dbReference type="ChEBI" id="CHEBI:64642"/>
    </ligand>
</feature>
<comment type="caution">
    <text evidence="10">The sequence shown here is derived from an EMBL/GenBank/DDBJ whole genome shotgun (WGS) entry which is preliminary data.</text>
</comment>
<evidence type="ECO:0000256" key="1">
    <source>
        <dbReference type="ARBA" id="ARBA00022485"/>
    </source>
</evidence>
<sequence>MKSLIEQLYREGTLPPGDLYTLLSKCTADDLAFINEKAREVTFRHFGNRIFIRGLIEVGNCCHNDCLYCGIRRSNRNIERYRLSQETILACCREGYELGFRTFVLQGGEDTRLTDERAESLISAIRNSWPDTAITLSLGERPTGSYERFFRAGANRYLLRHETHNAAHYARLHPAGMSLANRLRCLNDLKRIGFQTGTGIMVGSPGQTLEHLVEDILFIGEFRPQMIGIGPFLPHHDTPFAACPPGNMEQTLLLLSIFRLMHPRALIPSTTALATLAPDGRERGILAGANVVMPNLSPSGERSKYALYDNKASMGAEAAEGLALLDQRLKSIGYAIDKSRGDYK</sequence>
<dbReference type="SMART" id="SM00876">
    <property type="entry name" value="BATS"/>
    <property type="match status" value="1"/>
</dbReference>
<dbReference type="GO" id="GO:0051539">
    <property type="term" value="F:4 iron, 4 sulfur cluster binding"/>
    <property type="evidence" value="ECO:0007669"/>
    <property type="project" value="UniProtKB-KW"/>
</dbReference>
<dbReference type="GO" id="GO:0016740">
    <property type="term" value="F:transferase activity"/>
    <property type="evidence" value="ECO:0007669"/>
    <property type="project" value="TreeGrafter"/>
</dbReference>
<feature type="binding site" evidence="7">
    <location>
        <position position="62"/>
    </location>
    <ligand>
        <name>[4Fe-4S] cluster</name>
        <dbReference type="ChEBI" id="CHEBI:49883"/>
        <note>4Fe-4S-S-AdoMet</note>
    </ligand>
</feature>
<keyword evidence="5 7" id="KW-0411">Iron-sulfur</keyword>
<dbReference type="Proteomes" id="UP000283855">
    <property type="component" value="Unassembled WGS sequence"/>
</dbReference>
<dbReference type="SMART" id="SM00729">
    <property type="entry name" value="Elp3"/>
    <property type="match status" value="1"/>
</dbReference>
<keyword evidence="1 7" id="KW-0004">4Fe-4S</keyword>
<proteinExistence type="predicted"/>
<evidence type="ECO:0000256" key="6">
    <source>
        <dbReference type="ARBA" id="ARBA00034078"/>
    </source>
</evidence>
<dbReference type="InterPro" id="IPR010722">
    <property type="entry name" value="BATS_dom"/>
</dbReference>
<keyword evidence="4 7" id="KW-0408">Iron</keyword>
<dbReference type="PIRSF" id="PIRSF004762">
    <property type="entry name" value="CHP00423"/>
    <property type="match status" value="1"/>
</dbReference>
<keyword evidence="3" id="KW-0479">Metal-binding</keyword>
<feature type="domain" description="Radical SAM core" evidence="9">
    <location>
        <begin position="44"/>
        <end position="273"/>
    </location>
</feature>
<evidence type="ECO:0000256" key="5">
    <source>
        <dbReference type="ARBA" id="ARBA00023014"/>
    </source>
</evidence>
<evidence type="ECO:0000256" key="3">
    <source>
        <dbReference type="ARBA" id="ARBA00022723"/>
    </source>
</evidence>
<comment type="cofactor">
    <cofactor evidence="7">
        <name>[4Fe-4S] cluster</name>
        <dbReference type="ChEBI" id="CHEBI:49883"/>
    </cofactor>
    <text evidence="7">Binds 1 [4Fe-4S] cluster. The cluster is coordinated with 3 cysteines and an exchangeable S-adenosyl-L-methionine.</text>
</comment>
<dbReference type="SFLD" id="SFLDS00029">
    <property type="entry name" value="Radical_SAM"/>
    <property type="match status" value="1"/>
</dbReference>
<dbReference type="PROSITE" id="PS51918">
    <property type="entry name" value="RADICAL_SAM"/>
    <property type="match status" value="1"/>
</dbReference>
<dbReference type="NCBIfam" id="TIGR03956">
    <property type="entry name" value="rSAM_HydE"/>
    <property type="match status" value="1"/>
</dbReference>
<organism evidence="10 11">
    <name type="scientific">Phocaeicola coprophilus</name>
    <dbReference type="NCBI Taxonomy" id="387090"/>
    <lineage>
        <taxon>Bacteria</taxon>
        <taxon>Pseudomonadati</taxon>
        <taxon>Bacteroidota</taxon>
        <taxon>Bacteroidia</taxon>
        <taxon>Bacteroidales</taxon>
        <taxon>Bacteroidaceae</taxon>
        <taxon>Phocaeicola</taxon>
    </lineage>
</organism>
<dbReference type="InterPro" id="IPR024021">
    <property type="entry name" value="FeFe-hyd_HydE_rSAM"/>
</dbReference>
<dbReference type="InterPro" id="IPR058240">
    <property type="entry name" value="rSAM_sf"/>
</dbReference>
<name>A0A413T540_9BACT</name>
<evidence type="ECO:0000313" key="11">
    <source>
        <dbReference type="Proteomes" id="UP000283855"/>
    </source>
</evidence>
<dbReference type="SFLD" id="SFLDG01060">
    <property type="entry name" value="BATS_domain_containing"/>
    <property type="match status" value="1"/>
</dbReference>
<gene>
    <name evidence="10" type="primary">hydE</name>
    <name evidence="10" type="ORF">DW921_00320</name>
</gene>
<dbReference type="PANTHER" id="PTHR43726">
    <property type="entry name" value="3-METHYLORNITHINE SYNTHASE"/>
    <property type="match status" value="1"/>
</dbReference>
<evidence type="ECO:0000313" key="10">
    <source>
        <dbReference type="EMBL" id="RHA78945.1"/>
    </source>
</evidence>
<dbReference type="InterPro" id="IPR034422">
    <property type="entry name" value="HydE/PylB-like"/>
</dbReference>
<protein>
    <submittedName>
        <fullName evidence="10">[FeFe] hydrogenase H-cluster radical SAM maturase HydE</fullName>
    </submittedName>
</protein>
<evidence type="ECO:0000256" key="7">
    <source>
        <dbReference type="PIRSR" id="PIRSR004762-1"/>
    </source>
</evidence>